<comment type="subcellular location">
    <subcellularLocation>
        <location evidence="1">Membrane</location>
        <topology evidence="1">Multi-pass membrane protein</topology>
    </subcellularLocation>
</comment>
<dbReference type="InterPro" id="IPR001480">
    <property type="entry name" value="Bulb-type_lectin_dom"/>
</dbReference>
<evidence type="ECO:0000256" key="16">
    <source>
        <dbReference type="SAM" id="Phobius"/>
    </source>
</evidence>
<dbReference type="CDD" id="cd00028">
    <property type="entry name" value="B_lectin"/>
    <property type="match status" value="1"/>
</dbReference>
<protein>
    <recommendedName>
        <fullName evidence="2">non-specific serine/threonine protein kinase</fullName>
        <ecNumber evidence="2">2.7.11.1</ecNumber>
    </recommendedName>
</protein>
<keyword evidence="11 16" id="KW-0472">Membrane</keyword>
<dbReference type="Proteomes" id="UP001604336">
    <property type="component" value="Unassembled WGS sequence"/>
</dbReference>
<reference evidence="21" key="1">
    <citation type="submission" date="2024-07" db="EMBL/GenBank/DDBJ databases">
        <title>Two chromosome-level genome assemblies of Korean endemic species Abeliophyllum distichum and Forsythia ovata (Oleaceae).</title>
        <authorList>
            <person name="Jang H."/>
        </authorList>
    </citation>
    <scope>NUCLEOTIDE SEQUENCE [LARGE SCALE GENOMIC DNA]</scope>
</reference>
<gene>
    <name evidence="20" type="ORF">Adt_36901</name>
</gene>
<keyword evidence="3" id="KW-0723">Serine/threonine-protein kinase</keyword>
<evidence type="ECO:0000256" key="8">
    <source>
        <dbReference type="ARBA" id="ARBA00022777"/>
    </source>
</evidence>
<dbReference type="SMART" id="SM00108">
    <property type="entry name" value="B_lectin"/>
    <property type="match status" value="1"/>
</dbReference>
<evidence type="ECO:0000256" key="5">
    <source>
        <dbReference type="ARBA" id="ARBA00022692"/>
    </source>
</evidence>
<evidence type="ECO:0000256" key="14">
    <source>
        <dbReference type="ARBA" id="ARBA00047899"/>
    </source>
</evidence>
<evidence type="ECO:0000256" key="9">
    <source>
        <dbReference type="ARBA" id="ARBA00022840"/>
    </source>
</evidence>
<dbReference type="FunFam" id="2.90.10.10:FF:000001">
    <property type="entry name" value="G-type lectin S-receptor-like serine/threonine-protein kinase"/>
    <property type="match status" value="1"/>
</dbReference>
<keyword evidence="8" id="KW-0418">Kinase</keyword>
<dbReference type="EC" id="2.7.11.1" evidence="2"/>
<evidence type="ECO:0000256" key="7">
    <source>
        <dbReference type="ARBA" id="ARBA00022741"/>
    </source>
</evidence>
<keyword evidence="10 16" id="KW-1133">Transmembrane helix</keyword>
<dbReference type="PROSITE" id="PS00108">
    <property type="entry name" value="PROTEIN_KINASE_ST"/>
    <property type="match status" value="1"/>
</dbReference>
<dbReference type="InterPro" id="IPR001245">
    <property type="entry name" value="Ser-Thr/Tyr_kinase_cat_dom"/>
</dbReference>
<dbReference type="InterPro" id="IPR000719">
    <property type="entry name" value="Prot_kinase_dom"/>
</dbReference>
<dbReference type="InterPro" id="IPR008271">
    <property type="entry name" value="Ser/Thr_kinase_AS"/>
</dbReference>
<dbReference type="InterPro" id="IPR036426">
    <property type="entry name" value="Bulb-type_lectin_dom_sf"/>
</dbReference>
<evidence type="ECO:0000256" key="2">
    <source>
        <dbReference type="ARBA" id="ARBA00012513"/>
    </source>
</evidence>
<dbReference type="Gene3D" id="1.10.510.10">
    <property type="entry name" value="Transferase(Phosphotransferase) domain 1"/>
    <property type="match status" value="1"/>
</dbReference>
<dbReference type="PANTHER" id="PTHR32444:SF118">
    <property type="entry name" value="OS09G0551150 PROTEIN"/>
    <property type="match status" value="1"/>
</dbReference>
<keyword evidence="5 16" id="KW-0812">Transmembrane</keyword>
<evidence type="ECO:0000256" key="11">
    <source>
        <dbReference type="ARBA" id="ARBA00023136"/>
    </source>
</evidence>
<dbReference type="SMART" id="SM00473">
    <property type="entry name" value="PAN_AP"/>
    <property type="match status" value="1"/>
</dbReference>
<keyword evidence="21" id="KW-1185">Reference proteome</keyword>
<evidence type="ECO:0000313" key="21">
    <source>
        <dbReference type="Proteomes" id="UP001604336"/>
    </source>
</evidence>
<evidence type="ECO:0000256" key="1">
    <source>
        <dbReference type="ARBA" id="ARBA00004141"/>
    </source>
</evidence>
<dbReference type="Pfam" id="PF08276">
    <property type="entry name" value="PAN_2"/>
    <property type="match status" value="1"/>
</dbReference>
<keyword evidence="7" id="KW-0547">Nucleotide-binding</keyword>
<evidence type="ECO:0000256" key="10">
    <source>
        <dbReference type="ARBA" id="ARBA00022989"/>
    </source>
</evidence>
<dbReference type="CDD" id="cd01098">
    <property type="entry name" value="PAN_AP_plant"/>
    <property type="match status" value="1"/>
</dbReference>
<comment type="catalytic activity">
    <reaction evidence="14">
        <text>L-threonyl-[protein] + ATP = O-phospho-L-threonyl-[protein] + ADP + H(+)</text>
        <dbReference type="Rhea" id="RHEA:46608"/>
        <dbReference type="Rhea" id="RHEA-COMP:11060"/>
        <dbReference type="Rhea" id="RHEA-COMP:11605"/>
        <dbReference type="ChEBI" id="CHEBI:15378"/>
        <dbReference type="ChEBI" id="CHEBI:30013"/>
        <dbReference type="ChEBI" id="CHEBI:30616"/>
        <dbReference type="ChEBI" id="CHEBI:61977"/>
        <dbReference type="ChEBI" id="CHEBI:456216"/>
        <dbReference type="EC" id="2.7.11.1"/>
    </reaction>
</comment>
<dbReference type="Gene3D" id="2.90.10.10">
    <property type="entry name" value="Bulb-type lectin domain"/>
    <property type="match status" value="1"/>
</dbReference>
<dbReference type="FunFam" id="1.10.510.10:FF:000060">
    <property type="entry name" value="G-type lectin S-receptor-like serine/threonine-protein kinase"/>
    <property type="match status" value="1"/>
</dbReference>
<dbReference type="Pfam" id="PF00230">
    <property type="entry name" value="MIP"/>
    <property type="match status" value="1"/>
</dbReference>
<dbReference type="Gene3D" id="3.30.200.20">
    <property type="entry name" value="Phosphorylase Kinase, domain 1"/>
    <property type="match status" value="1"/>
</dbReference>
<accession>A0ABD1QIX7</accession>
<dbReference type="SMART" id="SM00220">
    <property type="entry name" value="S_TKc"/>
    <property type="match status" value="1"/>
</dbReference>
<evidence type="ECO:0000256" key="13">
    <source>
        <dbReference type="ARBA" id="ARBA00023180"/>
    </source>
</evidence>
<evidence type="ECO:0000256" key="3">
    <source>
        <dbReference type="ARBA" id="ARBA00022527"/>
    </source>
</evidence>
<evidence type="ECO:0000313" key="20">
    <source>
        <dbReference type="EMBL" id="KAL2476165.1"/>
    </source>
</evidence>
<dbReference type="GO" id="GO:0005524">
    <property type="term" value="F:ATP binding"/>
    <property type="evidence" value="ECO:0007669"/>
    <property type="project" value="UniProtKB-KW"/>
</dbReference>
<feature type="domain" description="Protein kinase" evidence="17">
    <location>
        <begin position="672"/>
        <end position="943"/>
    </location>
</feature>
<evidence type="ECO:0000259" key="18">
    <source>
        <dbReference type="PROSITE" id="PS50927"/>
    </source>
</evidence>
<evidence type="ECO:0000256" key="12">
    <source>
        <dbReference type="ARBA" id="ARBA00023157"/>
    </source>
</evidence>
<dbReference type="PROSITE" id="PS50948">
    <property type="entry name" value="PAN"/>
    <property type="match status" value="1"/>
</dbReference>
<proteinExistence type="predicted"/>
<dbReference type="PROSITE" id="PS50011">
    <property type="entry name" value="PROTEIN_KINASE_DOM"/>
    <property type="match status" value="1"/>
</dbReference>
<dbReference type="PANTHER" id="PTHR32444">
    <property type="entry name" value="BULB-TYPE LECTIN DOMAIN-CONTAINING PROTEIN"/>
    <property type="match status" value="1"/>
</dbReference>
<keyword evidence="6" id="KW-0732">Signal</keyword>
<name>A0ABD1QIX7_9LAMI</name>
<feature type="domain" description="Apple" evidence="19">
    <location>
        <begin position="516"/>
        <end position="598"/>
    </location>
</feature>
<dbReference type="InterPro" id="IPR003609">
    <property type="entry name" value="Pan_app"/>
</dbReference>
<dbReference type="InterPro" id="IPR000858">
    <property type="entry name" value="S_locus_glycoprot_dom"/>
</dbReference>
<dbReference type="InterPro" id="IPR011009">
    <property type="entry name" value="Kinase-like_dom_sf"/>
</dbReference>
<evidence type="ECO:0000259" key="17">
    <source>
        <dbReference type="PROSITE" id="PS50011"/>
    </source>
</evidence>
<feature type="transmembrane region" description="Helical" evidence="16">
    <location>
        <begin position="618"/>
        <end position="639"/>
    </location>
</feature>
<evidence type="ECO:0000256" key="4">
    <source>
        <dbReference type="ARBA" id="ARBA00022679"/>
    </source>
</evidence>
<dbReference type="PROSITE" id="PS50927">
    <property type="entry name" value="BULB_LECTIN"/>
    <property type="match status" value="1"/>
</dbReference>
<dbReference type="SUPFAM" id="SSF51110">
    <property type="entry name" value="alpha-D-mannose-specific plant lectins"/>
    <property type="match status" value="1"/>
</dbReference>
<keyword evidence="13" id="KW-0325">Glycoprotein</keyword>
<keyword evidence="9" id="KW-0067">ATP-binding</keyword>
<sequence>MRRRWHSQYRQGHRRHLSRWSHKFGCDFRVVLGKEGVLELVKAFMKSYYNRLGGDANSVASGYNTGTTLGAEIISTFVLVYTVFSATDPKRSARDSHEDVVKLIFKASHGDLKDRGRVRIREGGGVHGLLELVYGVEVTVDLMEDVHRVLFIEYEELERRGEEPNRATLQKNMSVRTNLCDRKVELCFPEAAKWQTILLEQIGSDTLSANQTIRDGQTLVSEGQIFELGFFSPGRSKDRFLGIWYKPTPEIVVWVANRNQPIKDSEGILTISRNGTLVLSRGQRIIWSSNLSTVASSPVMRLLQTGNLVLVDKTNGISDNYIWQSFDYPCDTRLPGMQMVDNLGDGQDKYLQSWRNSDDPSLGDFTNRIEYRGGIVQMVVYNASIKRGRSGPWTGHYFSNLPFTPTIPFKPNLVINKDMISVSDAFNSSLITRLTLDKSGSLHRYTMDESKNGWNLVHSIPRDSCDNYAQCGPNGICKISKVPICECLKGFAPRSQQDWDLQDWSGGCIRTRPLNCQNGDGFVKVGTNFPDMLQFQLNTSMSLNECQSQCSKSCSCTAYATPFISDGVSGCLMWFGDLIDIREPPGADSNINIYIRLPVSELESVNDLDKKTKRPTKLIFILTAVGVLISGLILGGILLKIRLTRQGEERKTKDLELPSFDLATVAAATDNFSSENMIGEGGFGPVYWGSLSDGQGIAVKRLSKTSRQGSEEFKNEVMLIAKLQHRNLVRLLGCCTKEEEMMLIYEYMQNKSLDNFIFDQYKRTILSWPKRFDIIMGIARGLLYLHHDSRLKIIHRDLKTSNILLDEYLNPKISDFGLARIVEGCQNISRTKRVIGTYGYMAPEYAFDGKFSVKSDVYSMGVVLLEIVSGKKNRGFRHRDNSDSLLGHAWLLWKEDKDMELMDECLKYSFVEWQEVRREQICLIPNNLDFSWEGVPVMKKLVK</sequence>
<dbReference type="Pfam" id="PF01453">
    <property type="entry name" value="B_lectin"/>
    <property type="match status" value="1"/>
</dbReference>
<feature type="domain" description="Bulb-type lectin" evidence="18">
    <location>
        <begin position="204"/>
        <end position="323"/>
    </location>
</feature>
<keyword evidence="4" id="KW-0808">Transferase</keyword>
<dbReference type="Pfam" id="PF00954">
    <property type="entry name" value="S_locus_glycop"/>
    <property type="match status" value="1"/>
</dbReference>
<dbReference type="GO" id="GO:0004674">
    <property type="term" value="F:protein serine/threonine kinase activity"/>
    <property type="evidence" value="ECO:0007669"/>
    <property type="project" value="UniProtKB-KW"/>
</dbReference>
<keyword evidence="12" id="KW-1015">Disulfide bond</keyword>
<dbReference type="Gene3D" id="1.20.1080.10">
    <property type="entry name" value="Glycerol uptake facilitator protein"/>
    <property type="match status" value="1"/>
</dbReference>
<comment type="catalytic activity">
    <reaction evidence="15">
        <text>L-seryl-[protein] + ATP = O-phospho-L-seryl-[protein] + ADP + H(+)</text>
        <dbReference type="Rhea" id="RHEA:17989"/>
        <dbReference type="Rhea" id="RHEA-COMP:9863"/>
        <dbReference type="Rhea" id="RHEA-COMP:11604"/>
        <dbReference type="ChEBI" id="CHEBI:15378"/>
        <dbReference type="ChEBI" id="CHEBI:29999"/>
        <dbReference type="ChEBI" id="CHEBI:30616"/>
        <dbReference type="ChEBI" id="CHEBI:83421"/>
        <dbReference type="ChEBI" id="CHEBI:456216"/>
        <dbReference type="EC" id="2.7.11.1"/>
    </reaction>
</comment>
<evidence type="ECO:0000256" key="6">
    <source>
        <dbReference type="ARBA" id="ARBA00022729"/>
    </source>
</evidence>
<evidence type="ECO:0000256" key="15">
    <source>
        <dbReference type="ARBA" id="ARBA00048679"/>
    </source>
</evidence>
<dbReference type="InterPro" id="IPR023271">
    <property type="entry name" value="Aquaporin-like"/>
</dbReference>
<dbReference type="EMBL" id="JBFOLK010000011">
    <property type="protein sequence ID" value="KAL2476165.1"/>
    <property type="molecule type" value="Genomic_DNA"/>
</dbReference>
<dbReference type="Pfam" id="PF07714">
    <property type="entry name" value="PK_Tyr_Ser-Thr"/>
    <property type="match status" value="1"/>
</dbReference>
<dbReference type="GO" id="GO:0016020">
    <property type="term" value="C:membrane"/>
    <property type="evidence" value="ECO:0007669"/>
    <property type="project" value="UniProtKB-SubCell"/>
</dbReference>
<dbReference type="InterPro" id="IPR000425">
    <property type="entry name" value="MIP"/>
</dbReference>
<dbReference type="SUPFAM" id="SSF56112">
    <property type="entry name" value="Protein kinase-like (PK-like)"/>
    <property type="match status" value="1"/>
</dbReference>
<comment type="caution">
    <text evidence="20">The sequence shown here is derived from an EMBL/GenBank/DDBJ whole genome shotgun (WGS) entry which is preliminary data.</text>
</comment>
<dbReference type="FunFam" id="3.30.200.20:FF:000195">
    <property type="entry name" value="G-type lectin S-receptor-like serine/threonine-protein kinase"/>
    <property type="match status" value="1"/>
</dbReference>
<organism evidence="20 21">
    <name type="scientific">Abeliophyllum distichum</name>
    <dbReference type="NCBI Taxonomy" id="126358"/>
    <lineage>
        <taxon>Eukaryota</taxon>
        <taxon>Viridiplantae</taxon>
        <taxon>Streptophyta</taxon>
        <taxon>Embryophyta</taxon>
        <taxon>Tracheophyta</taxon>
        <taxon>Spermatophyta</taxon>
        <taxon>Magnoliopsida</taxon>
        <taxon>eudicotyledons</taxon>
        <taxon>Gunneridae</taxon>
        <taxon>Pentapetalae</taxon>
        <taxon>asterids</taxon>
        <taxon>lamiids</taxon>
        <taxon>Lamiales</taxon>
        <taxon>Oleaceae</taxon>
        <taxon>Forsythieae</taxon>
        <taxon>Abeliophyllum</taxon>
    </lineage>
</organism>
<dbReference type="AlphaFoldDB" id="A0ABD1QIX7"/>
<evidence type="ECO:0000259" key="19">
    <source>
        <dbReference type="PROSITE" id="PS50948"/>
    </source>
</evidence>